<dbReference type="GO" id="GO:0000976">
    <property type="term" value="F:transcription cis-regulatory region binding"/>
    <property type="evidence" value="ECO:0007669"/>
    <property type="project" value="TreeGrafter"/>
</dbReference>
<evidence type="ECO:0000313" key="6">
    <source>
        <dbReference type="Proteomes" id="UP000245754"/>
    </source>
</evidence>
<dbReference type="GO" id="GO:0003700">
    <property type="term" value="F:DNA-binding transcription factor activity"/>
    <property type="evidence" value="ECO:0007669"/>
    <property type="project" value="InterPro"/>
</dbReference>
<dbReference type="InterPro" id="IPR036390">
    <property type="entry name" value="WH_DNA-bd_sf"/>
</dbReference>
<dbReference type="CDD" id="cd08413">
    <property type="entry name" value="PBP2_CysB_like"/>
    <property type="match status" value="1"/>
</dbReference>
<dbReference type="PROSITE" id="PS50931">
    <property type="entry name" value="HTH_LYSR"/>
    <property type="match status" value="1"/>
</dbReference>
<dbReference type="SUPFAM" id="SSF53850">
    <property type="entry name" value="Periplasmic binding protein-like II"/>
    <property type="match status" value="1"/>
</dbReference>
<evidence type="ECO:0000256" key="1">
    <source>
        <dbReference type="ARBA" id="ARBA00009437"/>
    </source>
</evidence>
<organism evidence="5 6">
    <name type="scientific">Cupriavidus plantarum</name>
    <dbReference type="NCBI Taxonomy" id="942865"/>
    <lineage>
        <taxon>Bacteria</taxon>
        <taxon>Pseudomonadati</taxon>
        <taxon>Pseudomonadota</taxon>
        <taxon>Betaproteobacteria</taxon>
        <taxon>Burkholderiales</taxon>
        <taxon>Burkholderiaceae</taxon>
        <taxon>Cupriavidus</taxon>
    </lineage>
</organism>
<dbReference type="PRINTS" id="PR00039">
    <property type="entry name" value="HTHLYSR"/>
</dbReference>
<dbReference type="Gene3D" id="1.10.10.10">
    <property type="entry name" value="Winged helix-like DNA-binding domain superfamily/Winged helix DNA-binding domain"/>
    <property type="match status" value="1"/>
</dbReference>
<dbReference type="Proteomes" id="UP000245754">
    <property type="component" value="Unassembled WGS sequence"/>
</dbReference>
<evidence type="ECO:0000313" key="5">
    <source>
        <dbReference type="EMBL" id="PWK37605.1"/>
    </source>
</evidence>
<sequence length="316" mass="34941">MNFQQLRSIREAVRRQFNLTEVANALYTSQPGVSRQIRELEEELGVEIFERYGKRLTGLTEPGREIVRIVERLLLEAENLRQAGDEFAGRHTGRLTVATTHTQARYALPKVVQSFRREYPHVTLALQEASPQHIVELLLTGQADIGIATEAVASEAGLTSFEAYSWQHVLVVSPEHPLTRIPEPSLEDIVNFPIITYDAGFTGRRKIDGAFAEAGLQPEIVLTAMDADVIKTYAELDLGVGIIASMAYDARKDAGLVRITADHLFEPNVTSVAVRRGAYLRGYAQAFISMFAPHLSRDTISTALAETVRGQALQAA</sequence>
<dbReference type="InterPro" id="IPR036388">
    <property type="entry name" value="WH-like_DNA-bd_sf"/>
</dbReference>
<reference evidence="5 6" key="1">
    <citation type="submission" date="2018-05" db="EMBL/GenBank/DDBJ databases">
        <title>Genomic Encyclopedia of Type Strains, Phase IV (KMG-V): Genome sequencing to study the core and pangenomes of soil and plant-associated prokaryotes.</title>
        <authorList>
            <person name="Whitman W."/>
        </authorList>
    </citation>
    <scope>NUCLEOTIDE SEQUENCE [LARGE SCALE GENOMIC DNA]</scope>
    <source>
        <strain evidence="5 6">SLV-132</strain>
    </source>
</reference>
<dbReference type="Pfam" id="PF00126">
    <property type="entry name" value="HTH_1"/>
    <property type="match status" value="1"/>
</dbReference>
<dbReference type="SUPFAM" id="SSF46785">
    <property type="entry name" value="Winged helix' DNA-binding domain"/>
    <property type="match status" value="1"/>
</dbReference>
<keyword evidence="2" id="KW-0805">Transcription regulation</keyword>
<dbReference type="Gene3D" id="3.40.190.10">
    <property type="entry name" value="Periplasmic binding protein-like II"/>
    <property type="match status" value="2"/>
</dbReference>
<dbReference type="Pfam" id="PF03466">
    <property type="entry name" value="LysR_substrate"/>
    <property type="match status" value="1"/>
</dbReference>
<evidence type="ECO:0000256" key="3">
    <source>
        <dbReference type="ARBA" id="ARBA00023125"/>
    </source>
</evidence>
<dbReference type="InterPro" id="IPR037423">
    <property type="entry name" value="CysB_PBP2"/>
</dbReference>
<dbReference type="InterPro" id="IPR000847">
    <property type="entry name" value="LysR_HTH_N"/>
</dbReference>
<dbReference type="PANTHER" id="PTHR30126">
    <property type="entry name" value="HTH-TYPE TRANSCRIPTIONAL REGULATOR"/>
    <property type="match status" value="1"/>
</dbReference>
<gene>
    <name evidence="5" type="ORF">C7419_1011487</name>
</gene>
<keyword evidence="3" id="KW-0238">DNA-binding</keyword>
<dbReference type="GO" id="GO:0019344">
    <property type="term" value="P:cysteine biosynthetic process"/>
    <property type="evidence" value="ECO:0007669"/>
    <property type="project" value="TreeGrafter"/>
</dbReference>
<evidence type="ECO:0000256" key="4">
    <source>
        <dbReference type="ARBA" id="ARBA00023163"/>
    </source>
</evidence>
<dbReference type="GeneID" id="98339910"/>
<comment type="caution">
    <text evidence="5">The sequence shown here is derived from an EMBL/GenBank/DDBJ whole genome shotgun (WGS) entry which is preliminary data.</text>
</comment>
<dbReference type="RefSeq" id="WP_109581302.1">
    <property type="nucleotide sequence ID" value="NZ_CAJPUX010000001.1"/>
</dbReference>
<keyword evidence="4" id="KW-0804">Transcription</keyword>
<proteinExistence type="inferred from homology"/>
<dbReference type="OrthoDB" id="5297026at2"/>
<dbReference type="PANTHER" id="PTHR30126:SF6">
    <property type="entry name" value="HTH-TYPE TRANSCRIPTIONAL REGULATOR CYSB-RELATED"/>
    <property type="match status" value="1"/>
</dbReference>
<accession>A0A316F0H0</accession>
<dbReference type="NCBIfam" id="NF009327">
    <property type="entry name" value="PRK12684.1"/>
    <property type="match status" value="1"/>
</dbReference>
<comment type="similarity">
    <text evidence="1">Belongs to the LysR transcriptional regulatory family.</text>
</comment>
<evidence type="ECO:0000256" key="2">
    <source>
        <dbReference type="ARBA" id="ARBA00023015"/>
    </source>
</evidence>
<dbReference type="EMBL" id="QGGT01000001">
    <property type="protein sequence ID" value="PWK37605.1"/>
    <property type="molecule type" value="Genomic_DNA"/>
</dbReference>
<protein>
    <submittedName>
        <fullName evidence="5">LysR family transcriptional regulator</fullName>
    </submittedName>
</protein>
<keyword evidence="6" id="KW-1185">Reference proteome</keyword>
<dbReference type="InterPro" id="IPR005119">
    <property type="entry name" value="LysR_subst-bd"/>
</dbReference>
<dbReference type="AlphaFoldDB" id="A0A316F0H0"/>
<name>A0A316F0H0_9BURK</name>